<evidence type="ECO:0000256" key="1">
    <source>
        <dbReference type="SAM" id="MobiDB-lite"/>
    </source>
</evidence>
<feature type="compositionally biased region" description="Gly residues" evidence="1">
    <location>
        <begin position="630"/>
        <end position="649"/>
    </location>
</feature>
<keyword evidence="2" id="KW-1133">Transmembrane helix</keyword>
<keyword evidence="2" id="KW-0472">Membrane</keyword>
<dbReference type="EMBL" id="BNAI01000011">
    <property type="protein sequence ID" value="GHF25982.1"/>
    <property type="molecule type" value="Genomic_DNA"/>
</dbReference>
<dbReference type="AlphaFoldDB" id="A0A8J3M3J9"/>
<feature type="domain" description="Predicted membrane protein YciQ-like C-terminal" evidence="5">
    <location>
        <begin position="301"/>
        <end position="547"/>
    </location>
</feature>
<evidence type="ECO:0000256" key="2">
    <source>
        <dbReference type="SAM" id="Phobius"/>
    </source>
</evidence>
<protein>
    <recommendedName>
        <fullName evidence="8">DUF2207 domain-containing protein</fullName>
    </recommendedName>
</protein>
<organism evidence="6 7">
    <name type="scientific">Pseudolysinimonas yzui</name>
    <dbReference type="NCBI Taxonomy" id="2708254"/>
    <lineage>
        <taxon>Bacteria</taxon>
        <taxon>Bacillati</taxon>
        <taxon>Actinomycetota</taxon>
        <taxon>Actinomycetes</taxon>
        <taxon>Micrococcales</taxon>
        <taxon>Microbacteriaceae</taxon>
        <taxon>Pseudolysinimonas</taxon>
    </lineage>
</organism>
<dbReference type="InterPro" id="IPR018702">
    <property type="entry name" value="DUF2207"/>
</dbReference>
<feature type="compositionally biased region" description="Low complexity" evidence="1">
    <location>
        <begin position="617"/>
        <end position="629"/>
    </location>
</feature>
<sequence length="649" mass="68821">MPRFARVVATVTLGAALVFAPAGAATASESDLDDFAIESFDARYVLTRDADGHAHLQVTETIVAVYPDFDQNKGFYRDIPEYRHGVQLHTAVDSVVDEFGQPVPYTTEYYYDFFSVGLGDDTYVHGRQTYVISYRQMDVVEAFADTGADEFYWDVNGTGWAQPFGSVSMTLSVDPSLVPALTGATDCAVLVGECDEPLTMTTALDGSAVFTAVSTGLVPNESLTVAIAFAPGTFVPGEVVVAPPTDDGGGDYEPVYEPPTFWQAAAPFIVGPAGVVIAFIAGVTQGADRSRRTGASDIIIPQYTPPDGLNVMVAAYIAGRPERAFAAQIVDLAVRGNVRLLDHPTDDSAPFAVELLHTDGLDDLETQLVESIFGSDPQPGRRIPLGSSNTTLGTKLTGVYRAVDKKLKSDGLQDTPRPTGLWSVLFFLSVVVVIIGGFIAFSRLAGDGAFEATAISTVIAFFAARATYARRSTVAPLSARGRETNDHLLGMRDYMQLAEEDRIRMLQSPEGAERVDVDDQAQLVKLYERLLPYAVIFGIEREWSEELTVKAAAAHVPVTWWAGSSDFSSWRLNSTIQQLRRATPEPPRPVVAKAKSSSSGSGWGGFGGGWGTGGSSSGWSGSSGSSFSGGSSGGSFSGGGGGGGGGRGR</sequence>
<feature type="region of interest" description="Disordered" evidence="1">
    <location>
        <begin position="578"/>
        <end position="649"/>
    </location>
</feature>
<comment type="caution">
    <text evidence="6">The sequence shown here is derived from an EMBL/GenBank/DDBJ whole genome shotgun (WGS) entry which is preliminary data.</text>
</comment>
<accession>A0A8J3M3J9</accession>
<feature type="domain" description="DUF2207" evidence="4">
    <location>
        <begin position="37"/>
        <end position="191"/>
    </location>
</feature>
<name>A0A8J3M3J9_9MICO</name>
<keyword evidence="7" id="KW-1185">Reference proteome</keyword>
<evidence type="ECO:0000259" key="5">
    <source>
        <dbReference type="Pfam" id="PF20990"/>
    </source>
</evidence>
<feature type="chain" id="PRO_5035316107" description="DUF2207 domain-containing protein" evidence="3">
    <location>
        <begin position="25"/>
        <end position="649"/>
    </location>
</feature>
<reference evidence="6" key="2">
    <citation type="submission" date="2020-09" db="EMBL/GenBank/DDBJ databases">
        <authorList>
            <person name="Sun Q."/>
            <person name="Zhou Y."/>
        </authorList>
    </citation>
    <scope>NUCLEOTIDE SEQUENCE</scope>
    <source>
        <strain evidence="6">CGMCC 1.16548</strain>
    </source>
</reference>
<evidence type="ECO:0000313" key="7">
    <source>
        <dbReference type="Proteomes" id="UP000617531"/>
    </source>
</evidence>
<evidence type="ECO:0008006" key="8">
    <source>
        <dbReference type="Google" id="ProtNLM"/>
    </source>
</evidence>
<proteinExistence type="predicted"/>
<feature type="signal peptide" evidence="3">
    <location>
        <begin position="1"/>
        <end position="24"/>
    </location>
</feature>
<dbReference type="Pfam" id="PF20990">
    <property type="entry name" value="DUF2207_C"/>
    <property type="match status" value="1"/>
</dbReference>
<dbReference type="RefSeq" id="WP_191284228.1">
    <property type="nucleotide sequence ID" value="NZ_BNAI01000011.1"/>
</dbReference>
<evidence type="ECO:0000313" key="6">
    <source>
        <dbReference type="EMBL" id="GHF25982.1"/>
    </source>
</evidence>
<dbReference type="Pfam" id="PF09972">
    <property type="entry name" value="DUF2207"/>
    <property type="match status" value="1"/>
</dbReference>
<feature type="compositionally biased region" description="Gly residues" evidence="1">
    <location>
        <begin position="601"/>
        <end position="616"/>
    </location>
</feature>
<keyword evidence="3" id="KW-0732">Signal</keyword>
<keyword evidence="2" id="KW-0812">Transmembrane</keyword>
<reference evidence="6" key="1">
    <citation type="journal article" date="2014" name="Int. J. Syst. Evol. Microbiol.">
        <title>Complete genome sequence of Corynebacterium casei LMG S-19264T (=DSM 44701T), isolated from a smear-ripened cheese.</title>
        <authorList>
            <consortium name="US DOE Joint Genome Institute (JGI-PGF)"/>
            <person name="Walter F."/>
            <person name="Albersmeier A."/>
            <person name="Kalinowski J."/>
            <person name="Ruckert C."/>
        </authorList>
    </citation>
    <scope>NUCLEOTIDE SEQUENCE</scope>
    <source>
        <strain evidence="6">CGMCC 1.16548</strain>
    </source>
</reference>
<dbReference type="Proteomes" id="UP000617531">
    <property type="component" value="Unassembled WGS sequence"/>
</dbReference>
<dbReference type="InterPro" id="IPR048389">
    <property type="entry name" value="YciQ-like_C"/>
</dbReference>
<gene>
    <name evidence="6" type="ORF">GCM10011600_28650</name>
</gene>
<evidence type="ECO:0000259" key="4">
    <source>
        <dbReference type="Pfam" id="PF09972"/>
    </source>
</evidence>
<evidence type="ECO:0000256" key="3">
    <source>
        <dbReference type="SAM" id="SignalP"/>
    </source>
</evidence>
<feature type="transmembrane region" description="Helical" evidence="2">
    <location>
        <begin position="421"/>
        <end position="442"/>
    </location>
</feature>
<feature type="transmembrane region" description="Helical" evidence="2">
    <location>
        <begin position="261"/>
        <end position="283"/>
    </location>
</feature>
<feature type="transmembrane region" description="Helical" evidence="2">
    <location>
        <begin position="448"/>
        <end position="468"/>
    </location>
</feature>